<reference evidence="13" key="1">
    <citation type="submission" date="2022-05" db="EMBL/GenBank/DDBJ databases">
        <title>Novel bacterial taxa in a minimal lignocellulolytic consortium and its capacity to transform plastics disclosed by genome-resolved metagenomics.</title>
        <authorList>
            <person name="Rodriguez C.A.D."/>
            <person name="Diaz-Garcia L."/>
            <person name="Herrera K."/>
            <person name="Tarazona N.A."/>
            <person name="Sproer C."/>
            <person name="Overmann J."/>
            <person name="Jimenez D.J."/>
        </authorList>
    </citation>
    <scope>NUCLEOTIDE SEQUENCE</scope>
    <source>
        <strain evidence="13">MAG5</strain>
    </source>
</reference>
<keyword evidence="8 10" id="KW-0472">Membrane</keyword>
<dbReference type="GO" id="GO:0140359">
    <property type="term" value="F:ABC-type transporter activity"/>
    <property type="evidence" value="ECO:0007669"/>
    <property type="project" value="InterPro"/>
</dbReference>
<dbReference type="Gene3D" id="1.20.1560.10">
    <property type="entry name" value="ABC transporter type 1, transmembrane domain"/>
    <property type="match status" value="2"/>
</dbReference>
<feature type="domain" description="ABC transporter" evidence="11">
    <location>
        <begin position="337"/>
        <end position="572"/>
    </location>
</feature>
<comment type="subcellular location">
    <subcellularLocation>
        <location evidence="1">Cell membrane</location>
        <topology evidence="1">Multi-pass membrane protein</topology>
    </subcellularLocation>
</comment>
<evidence type="ECO:0000259" key="11">
    <source>
        <dbReference type="PROSITE" id="PS50893"/>
    </source>
</evidence>
<dbReference type="CDD" id="cd18584">
    <property type="entry name" value="ABC_6TM_AarD_CydD"/>
    <property type="match status" value="1"/>
</dbReference>
<feature type="region of interest" description="Disordered" evidence="9">
    <location>
        <begin position="576"/>
        <end position="605"/>
    </location>
</feature>
<keyword evidence="7 10" id="KW-1133">Transmembrane helix</keyword>
<feature type="compositionally biased region" description="Polar residues" evidence="9">
    <location>
        <begin position="587"/>
        <end position="605"/>
    </location>
</feature>
<feature type="domain" description="ABC transporter" evidence="11">
    <location>
        <begin position="1020"/>
        <end position="1255"/>
    </location>
</feature>
<feature type="transmembrane region" description="Helical" evidence="10">
    <location>
        <begin position="12"/>
        <end position="35"/>
    </location>
</feature>
<feature type="transmembrane region" description="Helical" evidence="10">
    <location>
        <begin position="55"/>
        <end position="73"/>
    </location>
</feature>
<dbReference type="Proteomes" id="UP001056756">
    <property type="component" value="Chromosome"/>
</dbReference>
<evidence type="ECO:0000313" key="14">
    <source>
        <dbReference type="Proteomes" id="UP001056756"/>
    </source>
</evidence>
<dbReference type="PROSITE" id="PS50929">
    <property type="entry name" value="ABC_TM1F"/>
    <property type="match status" value="2"/>
</dbReference>
<evidence type="ECO:0000256" key="5">
    <source>
        <dbReference type="ARBA" id="ARBA00022741"/>
    </source>
</evidence>
<name>A0A9J6ZEZ2_9BACL</name>
<keyword evidence="6" id="KW-0067">ATP-binding</keyword>
<sequence>MKRLFQQVHNSRKLFVISVIFGCLGGLILIAEAYYVANIVDDVFLEGLGLAEVKLMLALLLAVIIIRALLHMVSDYTASKLAQGIKSELRLRLVKKLGDLGPEYSKEERSGELVSTLYEGVEQLENYLAKYVPQIVLSMFVPFAIFVLVVGQDGLSALVYAITLPLLILFMILIGKFTKSRTDRQYKLLGRLGGHFQEILRGMETLKIFNRSKAQLQIIGKISEEHRKSTMATLKLAFLSAFVMELFATISTAVIAVFLGLRLVKGQMEFYDAFLILLLTPEFYAPIRALGTQFHSGMNGASAATRIFNILDAKPSGYVEKEDGLKPASVQANGYRIQFQHVTVHYEGYETPALHDVSFTVEPGQQLAIVGATGAGKSTILDLLQGFIKPTSGKILIDGVDLAELSIGHWRKQLSTVSQKVHLFHGTIRENILLGLEHVTDEQVRNILEQAGADRFVSQLPQGLNTKLGDAIQLSGGQIQRLAIARALLRHDAKLILLDEATNGLDVFHEQLVHNNLKQWIQGRSAVIVAHQLESITSSDYILVLKDGEVAESGSPAHVLAKDGLFAQMITASKGHEDATNGHDTPKVTSTSAKSELRIESSTTDRAQKVVTSTAPYESVNWTKTKQTKHAQDNEEAFSFRSIWKATRNLMTFLAQYKWLALCAVLLSFATIAANIGLMGTSGYLIAKAALQPENILMIYVPIVGVRFFGISRSVFRYLERLASHNVTFKVLHRLRIWLYERLEPKGITLFQHKRGGDVLGSVISDIEQLQNFYLRLFSPPVVYALTVVLTVGFLSTVHIKLAIVSLIMLVIAGVVIPYIGYRNGKQRGVQLVNARIGLYEHALDLLRGMATIQQFGTFTSSQQQITKVQDQLNHLQLQEHRNTSLNNGLMTAITQLSMWVMLIISIPLIVDGSIAPYMLPAILLITLASFEAAAPLPQAFQMSSGIATAANRLFVLADDQEQPSTVSEQGIVNKQSFVPNENTNDIVKRFITTEQLSLKAVDNNLDSLSSKEQTNNWQCDLSNVQFSYENRNHIALEGINLTLKKGRKMAVVGESGAGKSTLLHAILKLSPITNGEISINGMNYDQCSEEQVRSQYAVVSQQVQLFNATVAENLRLGNQAATLEQLRVAAQIAEIDSFIMSLPSGYNTMIGEYGAKLSGGQRQRLALARAIIRQSNAILLDEPATGLDRLTQKAFHDNMREMMVTHAVLWITHRLADITDMDEIIVLKQGRIVEQGTHEQLMDAKGHYYDMWCLERSKDWEQNVS</sequence>
<dbReference type="SUPFAM" id="SSF52540">
    <property type="entry name" value="P-loop containing nucleoside triphosphate hydrolases"/>
    <property type="match status" value="2"/>
</dbReference>
<dbReference type="Pfam" id="PF00005">
    <property type="entry name" value="ABC_tran"/>
    <property type="match status" value="2"/>
</dbReference>
<dbReference type="NCBIfam" id="TIGR02868">
    <property type="entry name" value="CydC"/>
    <property type="match status" value="1"/>
</dbReference>
<keyword evidence="2" id="KW-0813">Transport</keyword>
<evidence type="ECO:0000256" key="7">
    <source>
        <dbReference type="ARBA" id="ARBA00022989"/>
    </source>
</evidence>
<dbReference type="InterPro" id="IPR017871">
    <property type="entry name" value="ABC_transporter-like_CS"/>
</dbReference>
<feature type="transmembrane region" description="Helical" evidence="10">
    <location>
        <begin position="236"/>
        <end position="261"/>
    </location>
</feature>
<dbReference type="SMART" id="SM00382">
    <property type="entry name" value="AAA"/>
    <property type="match status" value="2"/>
</dbReference>
<dbReference type="InterPro" id="IPR036640">
    <property type="entry name" value="ABC1_TM_sf"/>
</dbReference>
<organism evidence="13 14">
    <name type="scientific">Candidatus Pristimantibacillus lignocellulolyticus</name>
    <dbReference type="NCBI Taxonomy" id="2994561"/>
    <lineage>
        <taxon>Bacteria</taxon>
        <taxon>Bacillati</taxon>
        <taxon>Bacillota</taxon>
        <taxon>Bacilli</taxon>
        <taxon>Bacillales</taxon>
        <taxon>Paenibacillaceae</taxon>
        <taxon>Candidatus Pristimantibacillus</taxon>
    </lineage>
</organism>
<dbReference type="GO" id="GO:0042883">
    <property type="term" value="P:cysteine transport"/>
    <property type="evidence" value="ECO:0007669"/>
    <property type="project" value="InterPro"/>
</dbReference>
<feature type="transmembrane region" description="Helical" evidence="10">
    <location>
        <begin position="273"/>
        <end position="291"/>
    </location>
</feature>
<dbReference type="PANTHER" id="PTHR24221:SF590">
    <property type="entry name" value="COMPONENT LINKED WITH THE ASSEMBLY OF CYTOCHROME' TRANSPORT TRANSMEMBRANE ATP-BINDING PROTEIN ABC TRANSPORTER CYDD-RELATED"/>
    <property type="match status" value="1"/>
</dbReference>
<dbReference type="PANTHER" id="PTHR24221">
    <property type="entry name" value="ATP-BINDING CASSETTE SUB-FAMILY B"/>
    <property type="match status" value="1"/>
</dbReference>
<dbReference type="Pfam" id="PF00664">
    <property type="entry name" value="ABC_membrane"/>
    <property type="match status" value="2"/>
</dbReference>
<dbReference type="FunFam" id="3.40.50.300:FF:000221">
    <property type="entry name" value="Multidrug ABC transporter ATP-binding protein"/>
    <property type="match status" value="2"/>
</dbReference>
<evidence type="ECO:0000256" key="2">
    <source>
        <dbReference type="ARBA" id="ARBA00022448"/>
    </source>
</evidence>
<feature type="transmembrane region" description="Helical" evidence="10">
    <location>
        <begin position="773"/>
        <end position="796"/>
    </location>
</feature>
<proteinExistence type="predicted"/>
<feature type="compositionally biased region" description="Basic and acidic residues" evidence="9">
    <location>
        <begin position="576"/>
        <end position="586"/>
    </location>
</feature>
<evidence type="ECO:0000256" key="1">
    <source>
        <dbReference type="ARBA" id="ARBA00004651"/>
    </source>
</evidence>
<keyword evidence="3" id="KW-1003">Cell membrane</keyword>
<dbReference type="InterPro" id="IPR003439">
    <property type="entry name" value="ABC_transporter-like_ATP-bd"/>
</dbReference>
<feature type="domain" description="ABC transmembrane type-1" evidence="12">
    <location>
        <begin position="664"/>
        <end position="949"/>
    </location>
</feature>
<dbReference type="PROSITE" id="PS00211">
    <property type="entry name" value="ABC_TRANSPORTER_1"/>
    <property type="match status" value="2"/>
</dbReference>
<feature type="transmembrane region" description="Helical" evidence="10">
    <location>
        <begin position="131"/>
        <end position="151"/>
    </location>
</feature>
<feature type="transmembrane region" description="Helical" evidence="10">
    <location>
        <begin position="697"/>
        <end position="716"/>
    </location>
</feature>
<dbReference type="GO" id="GO:0016887">
    <property type="term" value="F:ATP hydrolysis activity"/>
    <property type="evidence" value="ECO:0007669"/>
    <property type="project" value="InterPro"/>
</dbReference>
<keyword evidence="4 10" id="KW-0812">Transmembrane</keyword>
<evidence type="ECO:0000259" key="12">
    <source>
        <dbReference type="PROSITE" id="PS50929"/>
    </source>
</evidence>
<feature type="transmembrane region" description="Helical" evidence="10">
    <location>
        <begin position="802"/>
        <end position="822"/>
    </location>
</feature>
<evidence type="ECO:0000256" key="3">
    <source>
        <dbReference type="ARBA" id="ARBA00022475"/>
    </source>
</evidence>
<dbReference type="EMBL" id="CP097899">
    <property type="protein sequence ID" value="URN94620.1"/>
    <property type="molecule type" value="Genomic_DNA"/>
</dbReference>
<dbReference type="GO" id="GO:0005886">
    <property type="term" value="C:plasma membrane"/>
    <property type="evidence" value="ECO:0007669"/>
    <property type="project" value="UniProtKB-SubCell"/>
</dbReference>
<evidence type="ECO:0000256" key="8">
    <source>
        <dbReference type="ARBA" id="ARBA00023136"/>
    </source>
</evidence>
<dbReference type="KEGG" id="plig:NAG76_22855"/>
<keyword evidence="5" id="KW-0547">Nucleotide-binding</keyword>
<dbReference type="InterPro" id="IPR014216">
    <property type="entry name" value="ABC_transptr_CydD"/>
</dbReference>
<feature type="transmembrane region" description="Helical" evidence="10">
    <location>
        <begin position="659"/>
        <end position="685"/>
    </location>
</feature>
<dbReference type="Gene3D" id="3.40.50.300">
    <property type="entry name" value="P-loop containing nucleotide triphosphate hydrolases"/>
    <property type="match status" value="2"/>
</dbReference>
<gene>
    <name evidence="13" type="primary">cydD</name>
    <name evidence="13" type="ORF">NAG76_22855</name>
</gene>
<dbReference type="GO" id="GO:0045454">
    <property type="term" value="P:cell redox homeostasis"/>
    <property type="evidence" value="ECO:0007669"/>
    <property type="project" value="InterPro"/>
</dbReference>
<dbReference type="AlphaFoldDB" id="A0A9J6ZEZ2"/>
<dbReference type="NCBIfam" id="TIGR02857">
    <property type="entry name" value="CydD"/>
    <property type="match status" value="1"/>
</dbReference>
<feature type="transmembrane region" description="Helical" evidence="10">
    <location>
        <begin position="889"/>
        <end position="909"/>
    </location>
</feature>
<dbReference type="PROSITE" id="PS50893">
    <property type="entry name" value="ABC_TRANSPORTER_2"/>
    <property type="match status" value="2"/>
</dbReference>
<dbReference type="GO" id="GO:0005524">
    <property type="term" value="F:ATP binding"/>
    <property type="evidence" value="ECO:0007669"/>
    <property type="project" value="UniProtKB-KW"/>
</dbReference>
<accession>A0A9J6ZEZ2</accession>
<evidence type="ECO:0000256" key="6">
    <source>
        <dbReference type="ARBA" id="ARBA00022840"/>
    </source>
</evidence>
<feature type="transmembrane region" description="Helical" evidence="10">
    <location>
        <begin position="157"/>
        <end position="177"/>
    </location>
</feature>
<dbReference type="InterPro" id="IPR027417">
    <property type="entry name" value="P-loop_NTPase"/>
</dbReference>
<evidence type="ECO:0000313" key="13">
    <source>
        <dbReference type="EMBL" id="URN94620.1"/>
    </source>
</evidence>
<evidence type="ECO:0000256" key="4">
    <source>
        <dbReference type="ARBA" id="ARBA00022692"/>
    </source>
</evidence>
<dbReference type="InterPro" id="IPR003593">
    <property type="entry name" value="AAA+_ATPase"/>
</dbReference>
<dbReference type="SUPFAM" id="SSF90123">
    <property type="entry name" value="ABC transporter transmembrane region"/>
    <property type="match status" value="2"/>
</dbReference>
<dbReference type="InterPro" id="IPR039421">
    <property type="entry name" value="Type_1_exporter"/>
</dbReference>
<dbReference type="GO" id="GO:0034775">
    <property type="term" value="P:glutathione transmembrane transport"/>
    <property type="evidence" value="ECO:0007669"/>
    <property type="project" value="InterPro"/>
</dbReference>
<dbReference type="CDD" id="cd18585">
    <property type="entry name" value="ABC_6TM_CydC"/>
    <property type="match status" value="1"/>
</dbReference>
<protein>
    <submittedName>
        <fullName evidence="13">Thiol reductant ABC exporter subunit CydD</fullName>
    </submittedName>
</protein>
<evidence type="ECO:0000256" key="10">
    <source>
        <dbReference type="SAM" id="Phobius"/>
    </source>
</evidence>
<dbReference type="InterPro" id="IPR011527">
    <property type="entry name" value="ABC1_TM_dom"/>
</dbReference>
<feature type="domain" description="ABC transmembrane type-1" evidence="12">
    <location>
        <begin position="16"/>
        <end position="299"/>
    </location>
</feature>
<evidence type="ECO:0000256" key="9">
    <source>
        <dbReference type="SAM" id="MobiDB-lite"/>
    </source>
</evidence>
<dbReference type="InterPro" id="IPR014223">
    <property type="entry name" value="ABC_CydC/D"/>
</dbReference>